<feature type="transmembrane region" description="Helical" evidence="1">
    <location>
        <begin position="655"/>
        <end position="677"/>
    </location>
</feature>
<dbReference type="InterPro" id="IPR001304">
    <property type="entry name" value="C-type_lectin-like"/>
</dbReference>
<dbReference type="PROSITE" id="PS50041">
    <property type="entry name" value="C_TYPE_LECTIN_2"/>
    <property type="match status" value="4"/>
</dbReference>
<dbReference type="CDD" id="cd00037">
    <property type="entry name" value="CLECT"/>
    <property type="match status" value="4"/>
</dbReference>
<feature type="domain" description="C-type lectin" evidence="2">
    <location>
        <begin position="522"/>
        <end position="629"/>
    </location>
</feature>
<protein>
    <submittedName>
        <fullName evidence="3">DgyrCDS14817</fullName>
    </submittedName>
</protein>
<proteinExistence type="predicted"/>
<keyword evidence="1" id="KW-1133">Transmembrane helix</keyword>
<dbReference type="Pfam" id="PF00059">
    <property type="entry name" value="Lectin_C"/>
    <property type="match status" value="4"/>
</dbReference>
<dbReference type="Proteomes" id="UP000549394">
    <property type="component" value="Unassembled WGS sequence"/>
</dbReference>
<evidence type="ECO:0000313" key="4">
    <source>
        <dbReference type="Proteomes" id="UP000549394"/>
    </source>
</evidence>
<comment type="caution">
    <text evidence="3">The sequence shown here is derived from an EMBL/GenBank/DDBJ whole genome shotgun (WGS) entry which is preliminary data.</text>
</comment>
<dbReference type="InterPro" id="IPR016187">
    <property type="entry name" value="CTDL_fold"/>
</dbReference>
<keyword evidence="1" id="KW-0472">Membrane</keyword>
<reference evidence="3 4" key="1">
    <citation type="submission" date="2020-08" db="EMBL/GenBank/DDBJ databases">
        <authorList>
            <person name="Hejnol A."/>
        </authorList>
    </citation>
    <scope>NUCLEOTIDE SEQUENCE [LARGE SCALE GENOMIC DNA]</scope>
</reference>
<feature type="domain" description="C-type lectin" evidence="2">
    <location>
        <begin position="366"/>
        <end position="480"/>
    </location>
</feature>
<evidence type="ECO:0000313" key="3">
    <source>
        <dbReference type="EMBL" id="CAD5126767.1"/>
    </source>
</evidence>
<keyword evidence="1" id="KW-0812">Transmembrane</keyword>
<dbReference type="AlphaFoldDB" id="A0A7I8WEY3"/>
<dbReference type="PANTHER" id="PTHR22803">
    <property type="entry name" value="MANNOSE, PHOSPHOLIPASE, LECTIN RECEPTOR RELATED"/>
    <property type="match status" value="1"/>
</dbReference>
<feature type="domain" description="C-type lectin" evidence="2">
    <location>
        <begin position="113"/>
        <end position="217"/>
    </location>
</feature>
<gene>
    <name evidence="3" type="ORF">DGYR_LOCUS13997</name>
</gene>
<dbReference type="InterPro" id="IPR050111">
    <property type="entry name" value="C-type_lectin/snaclec_domain"/>
</dbReference>
<evidence type="ECO:0000256" key="1">
    <source>
        <dbReference type="SAM" id="Phobius"/>
    </source>
</evidence>
<keyword evidence="4" id="KW-1185">Reference proteome</keyword>
<accession>A0A7I8WEY3</accession>
<feature type="domain" description="C-type lectin" evidence="2">
    <location>
        <begin position="256"/>
        <end position="338"/>
    </location>
</feature>
<feature type="transmembrane region" description="Helical" evidence="1">
    <location>
        <begin position="7"/>
        <end position="26"/>
    </location>
</feature>
<organism evidence="3 4">
    <name type="scientific">Dimorphilus gyrociliatus</name>
    <dbReference type="NCBI Taxonomy" id="2664684"/>
    <lineage>
        <taxon>Eukaryota</taxon>
        <taxon>Metazoa</taxon>
        <taxon>Spiralia</taxon>
        <taxon>Lophotrochozoa</taxon>
        <taxon>Annelida</taxon>
        <taxon>Polychaeta</taxon>
        <taxon>Polychaeta incertae sedis</taxon>
        <taxon>Dinophilidae</taxon>
        <taxon>Dimorphilus</taxon>
    </lineage>
</organism>
<dbReference type="OrthoDB" id="6153550at2759"/>
<evidence type="ECO:0000259" key="2">
    <source>
        <dbReference type="PROSITE" id="PS50041"/>
    </source>
</evidence>
<dbReference type="InterPro" id="IPR016186">
    <property type="entry name" value="C-type_lectin-like/link_sf"/>
</dbReference>
<dbReference type="Gene3D" id="3.10.100.10">
    <property type="entry name" value="Mannose-Binding Protein A, subunit A"/>
    <property type="match status" value="5"/>
</dbReference>
<dbReference type="SUPFAM" id="SSF56436">
    <property type="entry name" value="C-type lectin-like"/>
    <property type="match status" value="5"/>
</dbReference>
<name>A0A7I8WEY3_9ANNE</name>
<dbReference type="EMBL" id="CAJFCJ010000080">
    <property type="protein sequence ID" value="CAD5126767.1"/>
    <property type="molecule type" value="Genomic_DNA"/>
</dbReference>
<dbReference type="SMART" id="SM00034">
    <property type="entry name" value="CLECT"/>
    <property type="match status" value="4"/>
</dbReference>
<sequence length="712" mass="81501">MTYRGRIIFFLPIIFFKVTLSCLNGWTEFNEFCYLLSHDETHWLAAEDACNEFGGNLMKSYWSLTNCGEKEKYICKVKKGVTPSPKPTSVTPVPTGHCPLGWLESLKKCFKIYFLDEINGLSFIEVRNRCMSLNVMSNLATINSQEENSFIVSKTINTQYGNGLWFGLLRDDKHSPWLWTDNSPKTVNDYNNFYTRYPKENNAYLSTHADAFRSGKWMADTYSTNKKGYVCSMSKRMYIRFIWEGGDKSPLKKMNMASIHSPELNEGLCYHVMNTENYYWIGMNRFNDTDAFKWSDHSTVVFTKWMEFPKNDKNCAAISSKGLWHGFPCNTQLESICKILYGSALTTPSQVSGLCPSPTKGEWISHGSYCYIFSKDTAFTAQEALQKCIRKSSANARLVSIQDFSEQVWLTFMLRRIEQHSTHWIGLTRQSPDHSFTWMDDSPVTFEYWKKYDTSAGNCVVLSVQDSEKATGFWSKRLCSNSNKLPPKYICKVPKIPLPSTPAPVKGKCPPQLSNNDVWELFGNKCFLFRRGQFADYQQAAQVCSRVNGTLAEIRSFDENFFMEEYAKKHFPSFMKGLWIGLSKTNTSNYIWQNGHKLDYEYWYNLDDKKGNCVSLNTSLNGHWTSHSCYRNYLPFVCQADMIKDSSGRTIGAKVGLGLGIAIALCVLIGIFGGAIYKWQSSREPPTKTFHNRGSSFASTNEVSKYFKETTA</sequence>